<geneLocation type="mitochondrion" evidence="3"/>
<keyword evidence="3" id="KW-0378">Hydrolase</keyword>
<proteinExistence type="predicted"/>
<dbReference type="InterPro" id="IPR004860">
    <property type="entry name" value="LAGLIDADG_dom"/>
</dbReference>
<keyword evidence="3" id="KW-0496">Mitochondrion</keyword>
<dbReference type="InterPro" id="IPR051289">
    <property type="entry name" value="LAGLIDADG_Endonuclease"/>
</dbReference>
<evidence type="ECO:0000256" key="1">
    <source>
        <dbReference type="SAM" id="Phobius"/>
    </source>
</evidence>
<reference evidence="3" key="1">
    <citation type="submission" date="2021-04" db="EMBL/GenBank/DDBJ databases">
        <title>Mitogenome analysis reveals the evolution and host adaptation in Rhizoctonia solani.</title>
        <authorList>
            <person name="Zheng A."/>
            <person name="Lin R."/>
            <person name="Xia Y."/>
            <person name="Zhang D."/>
            <person name="Xiang X."/>
            <person name="Niu X."/>
            <person name="Liu Y."/>
            <person name="Jiang L."/>
            <person name="Wang X."/>
        </authorList>
    </citation>
    <scope>NUCLEOTIDE SEQUENCE</scope>
    <source>
        <strain evidence="3">AG1-IA</strain>
    </source>
</reference>
<dbReference type="AlphaFoldDB" id="A0A8E8GRB8"/>
<dbReference type="Pfam" id="PF00961">
    <property type="entry name" value="LAGLIDADG_1"/>
    <property type="match status" value="2"/>
</dbReference>
<evidence type="ECO:0000259" key="2">
    <source>
        <dbReference type="Pfam" id="PF00961"/>
    </source>
</evidence>
<keyword evidence="3" id="KW-0255">Endonuclease</keyword>
<keyword evidence="1" id="KW-1133">Transmembrane helix</keyword>
<accession>A0A8E8GRB8</accession>
<feature type="domain" description="Homing endonuclease LAGLIDADG" evidence="2">
    <location>
        <begin position="63"/>
        <end position="164"/>
    </location>
</feature>
<dbReference type="GO" id="GO:0004519">
    <property type="term" value="F:endonuclease activity"/>
    <property type="evidence" value="ECO:0007669"/>
    <property type="project" value="UniProtKB-KW"/>
</dbReference>
<dbReference type="FunFam" id="3.10.28.10:FF:000010">
    <property type="entry name" value="LAGLIDADG homing endonuclease I-LtrII"/>
    <property type="match status" value="1"/>
</dbReference>
<sequence>MLLIILVHSIGIYFESFGLIFISTMLPMKAGDNESPGKLIKVEKTETPTSSYKKAKLNPYFVSGLIDADGGFPTSIFKDASYKTGWRVTTCFEIGLNIREKELLSQLQEFFGGVGTFRVDTRDNVIKYSVSERKDLINVIIPHFKEYPLLTQKAADFVLFEQIVGLMNQGAHTKNDGLQQIINIKASMNWGISNKIRSEFPLTVPVERLFIQTANILDPQWISGFVSGEGNFYCGIRKSQNKLGNIVSLRFIISQHVRDIKLLELLINYFGSGRIDVVQNKSVANLVVERFSDLNDKIIPFFNNYPILGLKSLDYLDWCRIAKLKSEGVHLTFEGLEGISKIKSGMNRGRKK</sequence>
<gene>
    <name evidence="3" type="primary">mag31</name>
</gene>
<feature type="domain" description="Homing endonuclease LAGLIDADG" evidence="2">
    <location>
        <begin position="222"/>
        <end position="321"/>
    </location>
</feature>
<dbReference type="EMBL" id="MW995474">
    <property type="protein sequence ID" value="QWC53683.1"/>
    <property type="molecule type" value="Genomic_DNA"/>
</dbReference>
<protein>
    <submittedName>
        <fullName evidence="3">LAGLIDADG homing endonuclease</fullName>
    </submittedName>
</protein>
<name>A0A8E8GRB8_9AGAM</name>
<dbReference type="PANTHER" id="PTHR36181">
    <property type="entry name" value="INTRON-ENCODED ENDONUCLEASE AI3-RELATED"/>
    <property type="match status" value="1"/>
</dbReference>
<feature type="transmembrane region" description="Helical" evidence="1">
    <location>
        <begin position="6"/>
        <end position="26"/>
    </location>
</feature>
<evidence type="ECO:0000313" key="3">
    <source>
        <dbReference type="EMBL" id="QWC53683.1"/>
    </source>
</evidence>
<dbReference type="PANTHER" id="PTHR36181:SF4">
    <property type="entry name" value="LAGLIDADG ENDONUCLEASE"/>
    <property type="match status" value="1"/>
</dbReference>
<keyword evidence="3" id="KW-0540">Nuclease</keyword>
<organism evidence="3">
    <name type="scientific">Rhizoctonia solani</name>
    <dbReference type="NCBI Taxonomy" id="456999"/>
    <lineage>
        <taxon>Eukaryota</taxon>
        <taxon>Fungi</taxon>
        <taxon>Dikarya</taxon>
        <taxon>Basidiomycota</taxon>
        <taxon>Agaricomycotina</taxon>
        <taxon>Agaricomycetes</taxon>
        <taxon>Cantharellales</taxon>
        <taxon>Ceratobasidiaceae</taxon>
        <taxon>Rhizoctonia</taxon>
    </lineage>
</organism>
<keyword evidence="1" id="KW-0472">Membrane</keyword>
<keyword evidence="1" id="KW-0812">Transmembrane</keyword>